<dbReference type="SUPFAM" id="SSF50729">
    <property type="entry name" value="PH domain-like"/>
    <property type="match status" value="1"/>
</dbReference>
<feature type="domain" description="SH3" evidence="13">
    <location>
        <begin position="739"/>
        <end position="796"/>
    </location>
</feature>
<dbReference type="PROSITE" id="PS50003">
    <property type="entry name" value="PH_DOMAIN"/>
    <property type="match status" value="1"/>
</dbReference>
<keyword evidence="5" id="KW-0677">Repeat</keyword>
<keyword evidence="3" id="KW-0344">Guanine-nucleotide releasing factor</keyword>
<dbReference type="SUPFAM" id="SSF50044">
    <property type="entry name" value="SH3-domain"/>
    <property type="match status" value="2"/>
</dbReference>
<dbReference type="InterPro" id="IPR036860">
    <property type="entry name" value="SH2_dom_sf"/>
</dbReference>
<feature type="domain" description="SH3" evidence="13">
    <location>
        <begin position="542"/>
        <end position="608"/>
    </location>
</feature>
<reference evidence="18" key="3">
    <citation type="submission" date="2025-09" db="UniProtKB">
        <authorList>
            <consortium name="Ensembl"/>
        </authorList>
    </citation>
    <scope>IDENTIFICATION</scope>
</reference>
<feature type="domain" description="Phorbol-ester/DAG-type" evidence="17">
    <location>
        <begin position="474"/>
        <end position="523"/>
    </location>
</feature>
<keyword evidence="6" id="KW-0863">Zinc-finger</keyword>
<dbReference type="PROSITE" id="PS50002">
    <property type="entry name" value="SH3"/>
    <property type="match status" value="2"/>
</dbReference>
<dbReference type="InterPro" id="IPR036872">
    <property type="entry name" value="CH_dom_sf"/>
</dbReference>
<dbReference type="Gene3D" id="2.30.29.30">
    <property type="entry name" value="Pleckstrin-homology domain (PH domain)/Phosphotyrosine-binding domain (PTB)"/>
    <property type="match status" value="1"/>
</dbReference>
<dbReference type="SMART" id="SM00033">
    <property type="entry name" value="CH"/>
    <property type="match status" value="1"/>
</dbReference>
<dbReference type="CDD" id="cd01223">
    <property type="entry name" value="PH_Vav"/>
    <property type="match status" value="1"/>
</dbReference>
<dbReference type="Pfam" id="PF00621">
    <property type="entry name" value="RhoGEF"/>
    <property type="match status" value="1"/>
</dbReference>
<dbReference type="Pfam" id="PF11971">
    <property type="entry name" value="CAMSAP_CH"/>
    <property type="match status" value="1"/>
</dbReference>
<dbReference type="GO" id="GO:0008270">
    <property type="term" value="F:zinc ion binding"/>
    <property type="evidence" value="ECO:0007669"/>
    <property type="project" value="UniProtKB-KW"/>
</dbReference>
<dbReference type="InterPro" id="IPR000980">
    <property type="entry name" value="SH2"/>
</dbReference>
<dbReference type="GO" id="GO:0016477">
    <property type="term" value="P:cell migration"/>
    <property type="evidence" value="ECO:0007669"/>
    <property type="project" value="TreeGrafter"/>
</dbReference>
<dbReference type="InterPro" id="IPR001715">
    <property type="entry name" value="CH_dom"/>
</dbReference>
<dbReference type="InterPro" id="IPR001452">
    <property type="entry name" value="SH3_domain"/>
</dbReference>
<dbReference type="PANTHER" id="PTHR45818:SF4">
    <property type="entry name" value="GUANINE NUCLEOTIDE EXCHANGE FACTOR VAV2"/>
    <property type="match status" value="1"/>
</dbReference>
<dbReference type="PRINTS" id="PR00401">
    <property type="entry name" value="SH2DOMAIN"/>
</dbReference>
<feature type="domain" description="DH" evidence="15">
    <location>
        <begin position="181"/>
        <end position="331"/>
    </location>
</feature>
<evidence type="ECO:0000259" key="17">
    <source>
        <dbReference type="PROSITE" id="PS50081"/>
    </source>
</evidence>
<dbReference type="Pfam" id="PF22697">
    <property type="entry name" value="SOS1_NGEF_PH"/>
    <property type="match status" value="1"/>
</dbReference>
<dbReference type="Proteomes" id="UP000694548">
    <property type="component" value="Chromosome sgr02"/>
</dbReference>
<dbReference type="FunFam" id="2.30.29.30:FF:000050">
    <property type="entry name" value="Vav guanine nucleotide exchange factor 2"/>
    <property type="match status" value="1"/>
</dbReference>
<dbReference type="InterPro" id="IPR000219">
    <property type="entry name" value="DH_dom"/>
</dbReference>
<reference evidence="18" key="2">
    <citation type="submission" date="2025-08" db="UniProtKB">
        <authorList>
            <consortium name="Ensembl"/>
        </authorList>
    </citation>
    <scope>IDENTIFICATION</scope>
</reference>
<dbReference type="InterPro" id="IPR055251">
    <property type="entry name" value="SOS1_NGEF_PH"/>
</dbReference>
<dbReference type="InterPro" id="IPR037832">
    <property type="entry name" value="PH_Vav"/>
</dbReference>
<keyword evidence="9" id="KW-0449">Lipoprotein</keyword>
<dbReference type="Gene3D" id="1.20.900.10">
    <property type="entry name" value="Dbl homology (DH) domain"/>
    <property type="match status" value="1"/>
</dbReference>
<dbReference type="Gene3D" id="3.30.60.20">
    <property type="match status" value="1"/>
</dbReference>
<evidence type="ECO:0000313" key="19">
    <source>
        <dbReference type="Proteomes" id="UP000694548"/>
    </source>
</evidence>
<dbReference type="GO" id="GO:0005737">
    <property type="term" value="C:cytoplasm"/>
    <property type="evidence" value="ECO:0007669"/>
    <property type="project" value="TreeGrafter"/>
</dbReference>
<dbReference type="InterPro" id="IPR001849">
    <property type="entry name" value="PH_domain"/>
</dbReference>
<dbReference type="FunFam" id="3.30.505.10:FF:000024">
    <property type="entry name" value="Vav guanine nucleotide exchange factor 2"/>
    <property type="match status" value="1"/>
</dbReference>
<dbReference type="PROSITE" id="PS50021">
    <property type="entry name" value="CH"/>
    <property type="match status" value="1"/>
</dbReference>
<evidence type="ECO:0000259" key="13">
    <source>
        <dbReference type="PROSITE" id="PS50002"/>
    </source>
</evidence>
<evidence type="ECO:0000256" key="10">
    <source>
        <dbReference type="PROSITE-ProRule" id="PRU00191"/>
    </source>
</evidence>
<dbReference type="SMART" id="SM00233">
    <property type="entry name" value="PH"/>
    <property type="match status" value="1"/>
</dbReference>
<evidence type="ECO:0000256" key="11">
    <source>
        <dbReference type="PROSITE-ProRule" id="PRU00192"/>
    </source>
</evidence>
<dbReference type="SUPFAM" id="SSF55550">
    <property type="entry name" value="SH2 domain"/>
    <property type="match status" value="1"/>
</dbReference>
<dbReference type="Pfam" id="PF07653">
    <property type="entry name" value="SH3_2"/>
    <property type="match status" value="1"/>
</dbReference>
<evidence type="ECO:0000256" key="5">
    <source>
        <dbReference type="ARBA" id="ARBA00022737"/>
    </source>
</evidence>
<keyword evidence="4" id="KW-0479">Metal-binding</keyword>
<accession>A0A8C6P2M0</accession>
<protein>
    <submittedName>
        <fullName evidence="18">Vav guanine nucleotide exchange factor 2</fullName>
    </submittedName>
</protein>
<name>A0A8C6P2M0_NOTFU</name>
<dbReference type="GeneTree" id="ENSGT00940000159718"/>
<dbReference type="InterPro" id="IPR036028">
    <property type="entry name" value="SH3-like_dom_sf"/>
</dbReference>
<dbReference type="Gene3D" id="3.30.505.10">
    <property type="entry name" value="SH2 domain"/>
    <property type="match status" value="1"/>
</dbReference>
<dbReference type="Ensembl" id="ENSNFUT00015039132.1">
    <property type="protein sequence ID" value="ENSNFUP00015037477.1"/>
    <property type="gene ID" value="ENSNFUG00015013680.1"/>
</dbReference>
<dbReference type="CDD" id="cd00160">
    <property type="entry name" value="RhoGEF"/>
    <property type="match status" value="1"/>
</dbReference>
<dbReference type="CDD" id="cd20868">
    <property type="entry name" value="C1_VAV2"/>
    <property type="match status" value="1"/>
</dbReference>
<keyword evidence="2" id="KW-0597">Phosphoprotein</keyword>
<gene>
    <name evidence="18" type="primary">VAV2</name>
    <name evidence="18" type="synonym">vav2</name>
</gene>
<dbReference type="InterPro" id="IPR001331">
    <property type="entry name" value="GDS_CDC24_CS"/>
</dbReference>
<organism evidence="18 19">
    <name type="scientific">Nothobranchius furzeri</name>
    <name type="common">Turquoise killifish</name>
    <dbReference type="NCBI Taxonomy" id="105023"/>
    <lineage>
        <taxon>Eukaryota</taxon>
        <taxon>Metazoa</taxon>
        <taxon>Chordata</taxon>
        <taxon>Craniata</taxon>
        <taxon>Vertebrata</taxon>
        <taxon>Euteleostomi</taxon>
        <taxon>Actinopterygii</taxon>
        <taxon>Neopterygii</taxon>
        <taxon>Teleostei</taxon>
        <taxon>Neoteleostei</taxon>
        <taxon>Acanthomorphata</taxon>
        <taxon>Ovalentaria</taxon>
        <taxon>Atherinomorphae</taxon>
        <taxon>Cyprinodontiformes</taxon>
        <taxon>Nothobranchiidae</taxon>
        <taxon>Nothobranchius</taxon>
    </lineage>
</organism>
<dbReference type="SUPFAM" id="SSF47576">
    <property type="entry name" value="Calponin-homology domain, CH-domain"/>
    <property type="match status" value="1"/>
</dbReference>
<dbReference type="PROSITE" id="PS50010">
    <property type="entry name" value="DH_2"/>
    <property type="match status" value="1"/>
</dbReference>
<keyword evidence="19" id="KW-1185">Reference proteome</keyword>
<dbReference type="InterPro" id="IPR011993">
    <property type="entry name" value="PH-like_dom_sf"/>
</dbReference>
<evidence type="ECO:0000256" key="3">
    <source>
        <dbReference type="ARBA" id="ARBA00022658"/>
    </source>
</evidence>
<evidence type="ECO:0000259" key="15">
    <source>
        <dbReference type="PROSITE" id="PS50010"/>
    </source>
</evidence>
<evidence type="ECO:0000256" key="8">
    <source>
        <dbReference type="ARBA" id="ARBA00022999"/>
    </source>
</evidence>
<evidence type="ECO:0000256" key="9">
    <source>
        <dbReference type="ARBA" id="ARBA00023288"/>
    </source>
</evidence>
<dbReference type="SMART" id="SM00252">
    <property type="entry name" value="SH2"/>
    <property type="match status" value="1"/>
</dbReference>
<sequence length="796" mass="92858">MEEWRQCGRWLIDCKVLPPNHRVVWPSAAVFDLAQALRDGVLLCQMLHNLSPGSVDLKEINFRPQMSQFLCLKNIRTFLKVCHDKFGLRNSELFDPFDLFDVRDFGKVSETFLHHMFYPLNMRFNRLNVFLALHDLGEDDIYDCVPCDDDGDDIYEDIIKVEVRQPMKMGMTEDDKRNCCLVEIQQTEAKYYKTLEDIEKDIIRVHFALLRAIDMNMVSGGSGLGKIFLDFKERLLIYGQYCCHMENAQKTLEELIMMREDVKIKVEECTMKVQEGKFKLQDLLVVPMQRVLKYHLLLKELLGHSADRPERQQLKEALEAMQDLAMYINEVKRDNETLKKISEFQSSIENLQQVKLEEYGRPKIDGELKVSSNVNRTKQDRYIFLFDKVVIVCKRKGYNYELKEIIELQSYKMSDDPMNNRDMKKWSYGFYLIHLQGKQGFQFFCKTEETKRKWMEQFEMAMSNIKPERATANQHNFQMHTFDKNTNCRACKMLLRGIFYQGYYCSRCGTGAHKECLEVITICKISRSQQIQSHASLTNKVFPGPKMVAVRNYHGTPAPAGKTPLCFQTGDFIELLKGDPDTPWWEGKLMQTPKSGFFPSSCVKPCLDPKPCRRVLRGQSFNSLFLCRFAGNMERQQADNLLKSHCSGTYLIRERTAEAERYAISIKFNDEVKHIKVVEKDSWIHITEAKKFESLLELVEYYQSHSLKESFKSLDTTLRYPYKSRERSLSRASTLFTPRVVSTAIARYNFAARDMRELSLREGEIVKIYSKIGGDQGWWKGEANGRVSVRSSCNNR</sequence>
<dbReference type="SMART" id="SM00109">
    <property type="entry name" value="C1"/>
    <property type="match status" value="1"/>
</dbReference>
<keyword evidence="7" id="KW-0862">Zinc</keyword>
<evidence type="ECO:0000256" key="2">
    <source>
        <dbReference type="ARBA" id="ARBA00022553"/>
    </source>
</evidence>
<dbReference type="InterPro" id="IPR022613">
    <property type="entry name" value="CH_CAMSAP_2"/>
</dbReference>
<dbReference type="AlphaFoldDB" id="A0A8C6P2M0"/>
<dbReference type="Pfam" id="PF00017">
    <property type="entry name" value="SH2"/>
    <property type="match status" value="1"/>
</dbReference>
<reference evidence="18" key="1">
    <citation type="submission" date="2014-08" db="EMBL/GenBank/DDBJ databases">
        <authorList>
            <person name="Senf B."/>
            <person name="Petzold A."/>
            <person name="Downie B.R."/>
            <person name="Koch P."/>
            <person name="Platzer M."/>
        </authorList>
    </citation>
    <scope>NUCLEOTIDE SEQUENCE [LARGE SCALE GENOMIC DNA]</scope>
    <source>
        <strain evidence="18">GRZ</strain>
    </source>
</reference>
<feature type="domain" description="Calponin-homology (CH)" evidence="16">
    <location>
        <begin position="1"/>
        <end position="119"/>
    </location>
</feature>
<dbReference type="PANTHER" id="PTHR45818">
    <property type="entry name" value="PROTEIN VAV"/>
    <property type="match status" value="1"/>
</dbReference>
<evidence type="ECO:0000256" key="7">
    <source>
        <dbReference type="ARBA" id="ARBA00022833"/>
    </source>
</evidence>
<evidence type="ECO:0000259" key="12">
    <source>
        <dbReference type="PROSITE" id="PS50001"/>
    </source>
</evidence>
<dbReference type="InterPro" id="IPR035899">
    <property type="entry name" value="DBL_dom_sf"/>
</dbReference>
<feature type="domain" description="PH" evidence="14">
    <location>
        <begin position="361"/>
        <end position="463"/>
    </location>
</feature>
<dbReference type="GO" id="GO:0005085">
    <property type="term" value="F:guanyl-nucleotide exchange factor activity"/>
    <property type="evidence" value="ECO:0007669"/>
    <property type="project" value="UniProtKB-KW"/>
</dbReference>
<dbReference type="PROSITE" id="PS00479">
    <property type="entry name" value="ZF_DAG_PE_1"/>
    <property type="match status" value="1"/>
</dbReference>
<keyword evidence="1 11" id="KW-0728">SH3 domain</keyword>
<dbReference type="Gene3D" id="2.30.30.40">
    <property type="entry name" value="SH3 Domains"/>
    <property type="match status" value="2"/>
</dbReference>
<evidence type="ECO:0000256" key="6">
    <source>
        <dbReference type="ARBA" id="ARBA00022771"/>
    </source>
</evidence>
<evidence type="ECO:0000259" key="14">
    <source>
        <dbReference type="PROSITE" id="PS50003"/>
    </source>
</evidence>
<evidence type="ECO:0000256" key="1">
    <source>
        <dbReference type="ARBA" id="ARBA00022443"/>
    </source>
</evidence>
<dbReference type="Gene3D" id="1.10.418.10">
    <property type="entry name" value="Calponin-like domain"/>
    <property type="match status" value="1"/>
</dbReference>
<dbReference type="SUPFAM" id="SSF48065">
    <property type="entry name" value="DBL homology domain (DH-domain)"/>
    <property type="match status" value="1"/>
</dbReference>
<dbReference type="GO" id="GO:0035556">
    <property type="term" value="P:intracellular signal transduction"/>
    <property type="evidence" value="ECO:0007669"/>
    <property type="project" value="InterPro"/>
</dbReference>
<dbReference type="PROSITE" id="PS50001">
    <property type="entry name" value="SH2"/>
    <property type="match status" value="1"/>
</dbReference>
<proteinExistence type="predicted"/>
<evidence type="ECO:0000256" key="4">
    <source>
        <dbReference type="ARBA" id="ARBA00022723"/>
    </source>
</evidence>
<evidence type="ECO:0000259" key="16">
    <source>
        <dbReference type="PROSITE" id="PS50021"/>
    </source>
</evidence>
<dbReference type="Pfam" id="PF00018">
    <property type="entry name" value="SH3_1"/>
    <property type="match status" value="1"/>
</dbReference>
<dbReference type="PROSITE" id="PS00741">
    <property type="entry name" value="DH_1"/>
    <property type="match status" value="1"/>
</dbReference>
<dbReference type="FunFam" id="3.30.60.20:FF:000015">
    <property type="entry name" value="Vav guanine nucleotide exchange factor 1"/>
    <property type="match status" value="1"/>
</dbReference>
<evidence type="ECO:0000313" key="18">
    <source>
        <dbReference type="Ensembl" id="ENSNFUP00015037477.1"/>
    </source>
</evidence>
<keyword evidence="8 10" id="KW-0727">SH2 domain</keyword>
<dbReference type="FunFam" id="1.10.418.10:FF:000019">
    <property type="entry name" value="Vav guanine nucleotide exchange factor 2"/>
    <property type="match status" value="1"/>
</dbReference>
<dbReference type="SMART" id="SM00325">
    <property type="entry name" value="RhoGEF"/>
    <property type="match status" value="1"/>
</dbReference>
<dbReference type="InterPro" id="IPR002219">
    <property type="entry name" value="PKC_DAG/PE"/>
</dbReference>
<dbReference type="Pfam" id="PF00130">
    <property type="entry name" value="C1_1"/>
    <property type="match status" value="1"/>
</dbReference>
<dbReference type="PROSITE" id="PS50081">
    <property type="entry name" value="ZF_DAG_PE_2"/>
    <property type="match status" value="1"/>
</dbReference>
<feature type="domain" description="SH2" evidence="12">
    <location>
        <begin position="628"/>
        <end position="722"/>
    </location>
</feature>
<dbReference type="SMART" id="SM00326">
    <property type="entry name" value="SH3"/>
    <property type="match status" value="2"/>
</dbReference>